<name>A0A7J5ZM20_AMEME</name>
<accession>A0A7J5ZM20</accession>
<dbReference type="EMBL" id="JAAGNN010000027">
    <property type="protein sequence ID" value="KAF4071625.1"/>
    <property type="molecule type" value="Genomic_DNA"/>
</dbReference>
<evidence type="ECO:0000256" key="1">
    <source>
        <dbReference type="SAM" id="MobiDB-lite"/>
    </source>
</evidence>
<feature type="compositionally biased region" description="Polar residues" evidence="1">
    <location>
        <begin position="38"/>
        <end position="53"/>
    </location>
</feature>
<protein>
    <submittedName>
        <fullName evidence="2">Uncharacterized protein</fullName>
    </submittedName>
</protein>
<keyword evidence="3" id="KW-1185">Reference proteome</keyword>
<proteinExistence type="predicted"/>
<sequence>MFHCTSNRGDEEDMTVVIYKIADDVRGYNTKLEKADTKSNLQTQHTDNSSESSPIMPDEVGQ</sequence>
<evidence type="ECO:0000313" key="2">
    <source>
        <dbReference type="EMBL" id="KAF4071625.1"/>
    </source>
</evidence>
<comment type="caution">
    <text evidence="2">The sequence shown here is derived from an EMBL/GenBank/DDBJ whole genome shotgun (WGS) entry which is preliminary data.</text>
</comment>
<gene>
    <name evidence="2" type="ORF">AMELA_G00275440</name>
</gene>
<organism evidence="2 3">
    <name type="scientific">Ameiurus melas</name>
    <name type="common">Black bullhead</name>
    <name type="synonym">Silurus melas</name>
    <dbReference type="NCBI Taxonomy" id="219545"/>
    <lineage>
        <taxon>Eukaryota</taxon>
        <taxon>Metazoa</taxon>
        <taxon>Chordata</taxon>
        <taxon>Craniata</taxon>
        <taxon>Vertebrata</taxon>
        <taxon>Euteleostomi</taxon>
        <taxon>Actinopterygii</taxon>
        <taxon>Neopterygii</taxon>
        <taxon>Teleostei</taxon>
        <taxon>Ostariophysi</taxon>
        <taxon>Siluriformes</taxon>
        <taxon>Ictaluridae</taxon>
        <taxon>Ameiurus</taxon>
    </lineage>
</organism>
<dbReference type="Proteomes" id="UP000593565">
    <property type="component" value="Unassembled WGS sequence"/>
</dbReference>
<evidence type="ECO:0000313" key="3">
    <source>
        <dbReference type="Proteomes" id="UP000593565"/>
    </source>
</evidence>
<dbReference type="AlphaFoldDB" id="A0A7J5ZM20"/>
<reference evidence="2 3" key="1">
    <citation type="submission" date="2020-02" db="EMBL/GenBank/DDBJ databases">
        <title>A chromosome-scale genome assembly of the black bullhead catfish (Ameiurus melas).</title>
        <authorList>
            <person name="Wen M."/>
            <person name="Zham M."/>
            <person name="Cabau C."/>
            <person name="Klopp C."/>
            <person name="Donnadieu C."/>
            <person name="Roques C."/>
            <person name="Bouchez O."/>
            <person name="Lampietro C."/>
            <person name="Jouanno E."/>
            <person name="Herpin A."/>
            <person name="Louis A."/>
            <person name="Berthelot C."/>
            <person name="Parey E."/>
            <person name="Roest-Crollius H."/>
            <person name="Braasch I."/>
            <person name="Postlethwait J."/>
            <person name="Robinson-Rechavi M."/>
            <person name="Echchiki A."/>
            <person name="Begum T."/>
            <person name="Montfort J."/>
            <person name="Schartl M."/>
            <person name="Bobe J."/>
            <person name="Guiguen Y."/>
        </authorList>
    </citation>
    <scope>NUCLEOTIDE SEQUENCE [LARGE SCALE GENOMIC DNA]</scope>
    <source>
        <strain evidence="2">M_S1</strain>
        <tissue evidence="2">Blood</tissue>
    </source>
</reference>
<feature type="region of interest" description="Disordered" evidence="1">
    <location>
        <begin position="33"/>
        <end position="62"/>
    </location>
</feature>